<proteinExistence type="predicted"/>
<dbReference type="EMBL" id="JACSDY010000002">
    <property type="protein sequence ID" value="KAF7435662.1"/>
    <property type="molecule type" value="Genomic_DNA"/>
</dbReference>
<protein>
    <submittedName>
        <fullName evidence="2">Uncharacterized protein</fullName>
    </submittedName>
</protein>
<reference evidence="2" key="1">
    <citation type="journal article" date="2020" name="G3 (Bethesda)">
        <title>High-Quality Assemblies for Three Invasive Social Wasps from the &lt;i&gt;Vespula&lt;/i&gt; Genus.</title>
        <authorList>
            <person name="Harrop T.W.R."/>
            <person name="Guhlin J."/>
            <person name="McLaughlin G.M."/>
            <person name="Permina E."/>
            <person name="Stockwell P."/>
            <person name="Gilligan J."/>
            <person name="Le Lec M.F."/>
            <person name="Gruber M.A.M."/>
            <person name="Quinn O."/>
            <person name="Lovegrove M."/>
            <person name="Duncan E.J."/>
            <person name="Remnant E.J."/>
            <person name="Van Eeckhoven J."/>
            <person name="Graham B."/>
            <person name="Knapp R.A."/>
            <person name="Langford K.W."/>
            <person name="Kronenberg Z."/>
            <person name="Press M.O."/>
            <person name="Eacker S.M."/>
            <person name="Wilson-Rankin E.E."/>
            <person name="Purcell J."/>
            <person name="Lester P.J."/>
            <person name="Dearden P.K."/>
        </authorList>
    </citation>
    <scope>NUCLEOTIDE SEQUENCE</scope>
    <source>
        <strain evidence="2">Volc-1</strain>
    </source>
</reference>
<dbReference type="AlphaFoldDB" id="A0A834PCM5"/>
<feature type="region of interest" description="Disordered" evidence="1">
    <location>
        <begin position="54"/>
        <end position="102"/>
    </location>
</feature>
<feature type="compositionally biased region" description="Low complexity" evidence="1">
    <location>
        <begin position="79"/>
        <end position="101"/>
    </location>
</feature>
<comment type="caution">
    <text evidence="2">The sequence shown here is derived from an EMBL/GenBank/DDBJ whole genome shotgun (WGS) entry which is preliminary data.</text>
</comment>
<keyword evidence="3" id="KW-1185">Reference proteome</keyword>
<name>A0A834PCM5_VESPE</name>
<dbReference type="Proteomes" id="UP000600918">
    <property type="component" value="Unassembled WGS sequence"/>
</dbReference>
<gene>
    <name evidence="2" type="ORF">H0235_003853</name>
</gene>
<accession>A0A834PCM5</accession>
<feature type="region of interest" description="Disordered" evidence="1">
    <location>
        <begin position="1"/>
        <end position="28"/>
    </location>
</feature>
<sequence length="189" mass="20072">MEKNNTESAISNQQTDSQATNRASKQVQRILQRNDDDWWRIIESQWLGEFGGGNVEELGVGIPNPSRGGYSEDIDERSSSPGGSSGNSVVDGSGSGASDMGEPCAQIRNGRSAVVARSRWQVLSNCEGSGLEGGRWEVGRLKLVSNGTDITSITFSIVVLAADVRQIDIRSSNGTTSPGPARPPSSSLF</sequence>
<feature type="region of interest" description="Disordered" evidence="1">
    <location>
        <begin position="170"/>
        <end position="189"/>
    </location>
</feature>
<evidence type="ECO:0000256" key="1">
    <source>
        <dbReference type="SAM" id="MobiDB-lite"/>
    </source>
</evidence>
<evidence type="ECO:0000313" key="2">
    <source>
        <dbReference type="EMBL" id="KAF7435662.1"/>
    </source>
</evidence>
<organism evidence="2 3">
    <name type="scientific">Vespula pensylvanica</name>
    <name type="common">Western yellow jacket</name>
    <name type="synonym">Wasp</name>
    <dbReference type="NCBI Taxonomy" id="30213"/>
    <lineage>
        <taxon>Eukaryota</taxon>
        <taxon>Metazoa</taxon>
        <taxon>Ecdysozoa</taxon>
        <taxon>Arthropoda</taxon>
        <taxon>Hexapoda</taxon>
        <taxon>Insecta</taxon>
        <taxon>Pterygota</taxon>
        <taxon>Neoptera</taxon>
        <taxon>Endopterygota</taxon>
        <taxon>Hymenoptera</taxon>
        <taxon>Apocrita</taxon>
        <taxon>Aculeata</taxon>
        <taxon>Vespoidea</taxon>
        <taxon>Vespidae</taxon>
        <taxon>Vespinae</taxon>
        <taxon>Vespula</taxon>
    </lineage>
</organism>
<evidence type="ECO:0000313" key="3">
    <source>
        <dbReference type="Proteomes" id="UP000600918"/>
    </source>
</evidence>